<keyword evidence="2" id="KW-1185">Reference proteome</keyword>
<organism evidence="1 2">
    <name type="scientific">Amniculicola lignicola CBS 123094</name>
    <dbReference type="NCBI Taxonomy" id="1392246"/>
    <lineage>
        <taxon>Eukaryota</taxon>
        <taxon>Fungi</taxon>
        <taxon>Dikarya</taxon>
        <taxon>Ascomycota</taxon>
        <taxon>Pezizomycotina</taxon>
        <taxon>Dothideomycetes</taxon>
        <taxon>Pleosporomycetidae</taxon>
        <taxon>Pleosporales</taxon>
        <taxon>Amniculicolaceae</taxon>
        <taxon>Amniculicola</taxon>
    </lineage>
</organism>
<accession>A0A6A5WE80</accession>
<gene>
    <name evidence="1" type="ORF">P154DRAFT_329019</name>
</gene>
<dbReference type="Proteomes" id="UP000799779">
    <property type="component" value="Unassembled WGS sequence"/>
</dbReference>
<protein>
    <submittedName>
        <fullName evidence="1">Uncharacterized protein</fullName>
    </submittedName>
</protein>
<reference evidence="1" key="1">
    <citation type="journal article" date="2020" name="Stud. Mycol.">
        <title>101 Dothideomycetes genomes: a test case for predicting lifestyles and emergence of pathogens.</title>
        <authorList>
            <person name="Haridas S."/>
            <person name="Albert R."/>
            <person name="Binder M."/>
            <person name="Bloem J."/>
            <person name="Labutti K."/>
            <person name="Salamov A."/>
            <person name="Andreopoulos B."/>
            <person name="Baker S."/>
            <person name="Barry K."/>
            <person name="Bills G."/>
            <person name="Bluhm B."/>
            <person name="Cannon C."/>
            <person name="Castanera R."/>
            <person name="Culley D."/>
            <person name="Daum C."/>
            <person name="Ezra D."/>
            <person name="Gonzalez J."/>
            <person name="Henrissat B."/>
            <person name="Kuo A."/>
            <person name="Liang C."/>
            <person name="Lipzen A."/>
            <person name="Lutzoni F."/>
            <person name="Magnuson J."/>
            <person name="Mondo S."/>
            <person name="Nolan M."/>
            <person name="Ohm R."/>
            <person name="Pangilinan J."/>
            <person name="Park H.-J."/>
            <person name="Ramirez L."/>
            <person name="Alfaro M."/>
            <person name="Sun H."/>
            <person name="Tritt A."/>
            <person name="Yoshinaga Y."/>
            <person name="Zwiers L.-H."/>
            <person name="Turgeon B."/>
            <person name="Goodwin S."/>
            <person name="Spatafora J."/>
            <person name="Crous P."/>
            <person name="Grigoriev I."/>
        </authorList>
    </citation>
    <scope>NUCLEOTIDE SEQUENCE</scope>
    <source>
        <strain evidence="1">CBS 123094</strain>
    </source>
</reference>
<sequence length="130" mass="14887">MTCMLWYSSHLWSCHRLVGEDVAAWHGRECPRFQGIGRLSGRNCSPRLVLRHKLGYCRAAKEILSSHTKRTSDRVEYSSIEFFDKIAKAFVSMRFSTLRQPLLETGWRSNIPISYTLSTSASQQVGFTPT</sequence>
<evidence type="ECO:0000313" key="1">
    <source>
        <dbReference type="EMBL" id="KAF1995956.1"/>
    </source>
</evidence>
<dbReference type="EMBL" id="ML977631">
    <property type="protein sequence ID" value="KAF1995956.1"/>
    <property type="molecule type" value="Genomic_DNA"/>
</dbReference>
<evidence type="ECO:0000313" key="2">
    <source>
        <dbReference type="Proteomes" id="UP000799779"/>
    </source>
</evidence>
<dbReference type="AlphaFoldDB" id="A0A6A5WE80"/>
<name>A0A6A5WE80_9PLEO</name>
<proteinExistence type="predicted"/>